<evidence type="ECO:0000313" key="3">
    <source>
        <dbReference type="Proteomes" id="UP000597656"/>
    </source>
</evidence>
<evidence type="ECO:0000313" key="2">
    <source>
        <dbReference type="EMBL" id="GGN28941.1"/>
    </source>
</evidence>
<evidence type="ECO:0000256" key="1">
    <source>
        <dbReference type="SAM" id="MobiDB-lite"/>
    </source>
</evidence>
<name>A0ABQ2ISB2_9PSEU</name>
<protein>
    <submittedName>
        <fullName evidence="2">Uncharacterized protein</fullName>
    </submittedName>
</protein>
<dbReference type="Proteomes" id="UP000597656">
    <property type="component" value="Unassembled WGS sequence"/>
</dbReference>
<sequence length="60" mass="6665">MFRKPERLRSESGGEQIEMETGEERGQADDPHDAHSAVSLADRRAQASNRSTALTIHAFI</sequence>
<gene>
    <name evidence="2" type="ORF">GCM10011609_85570</name>
</gene>
<proteinExistence type="predicted"/>
<dbReference type="EMBL" id="BMNC01000029">
    <property type="protein sequence ID" value="GGN28941.1"/>
    <property type="molecule type" value="Genomic_DNA"/>
</dbReference>
<keyword evidence="3" id="KW-1185">Reference proteome</keyword>
<comment type="caution">
    <text evidence="2">The sequence shown here is derived from an EMBL/GenBank/DDBJ whole genome shotgun (WGS) entry which is preliminary data.</text>
</comment>
<reference evidence="3" key="1">
    <citation type="journal article" date="2019" name="Int. J. Syst. Evol. Microbiol.">
        <title>The Global Catalogue of Microorganisms (GCM) 10K type strain sequencing project: providing services to taxonomists for standard genome sequencing and annotation.</title>
        <authorList>
            <consortium name="The Broad Institute Genomics Platform"/>
            <consortium name="The Broad Institute Genome Sequencing Center for Infectious Disease"/>
            <person name="Wu L."/>
            <person name="Ma J."/>
        </authorList>
    </citation>
    <scope>NUCLEOTIDE SEQUENCE [LARGE SCALE GENOMIC DNA]</scope>
    <source>
        <strain evidence="3">CGMCC 4.7319</strain>
    </source>
</reference>
<accession>A0ABQ2ISB2</accession>
<feature type="compositionally biased region" description="Basic and acidic residues" evidence="1">
    <location>
        <begin position="1"/>
        <end position="12"/>
    </location>
</feature>
<organism evidence="2 3">
    <name type="scientific">Lentzea pudingi</name>
    <dbReference type="NCBI Taxonomy" id="1789439"/>
    <lineage>
        <taxon>Bacteria</taxon>
        <taxon>Bacillati</taxon>
        <taxon>Actinomycetota</taxon>
        <taxon>Actinomycetes</taxon>
        <taxon>Pseudonocardiales</taxon>
        <taxon>Pseudonocardiaceae</taxon>
        <taxon>Lentzea</taxon>
    </lineage>
</organism>
<feature type="compositionally biased region" description="Basic and acidic residues" evidence="1">
    <location>
        <begin position="22"/>
        <end position="45"/>
    </location>
</feature>
<feature type="region of interest" description="Disordered" evidence="1">
    <location>
        <begin position="1"/>
        <end position="60"/>
    </location>
</feature>